<keyword evidence="2" id="KW-1185">Reference proteome</keyword>
<dbReference type="OrthoDB" id="3971593at2759"/>
<gene>
    <name evidence="1" type="ORF">K490DRAFT_38547</name>
</gene>
<evidence type="ECO:0000313" key="2">
    <source>
        <dbReference type="Proteomes" id="UP000799776"/>
    </source>
</evidence>
<dbReference type="AlphaFoldDB" id="A0A6A5YCW6"/>
<accession>A0A6A5YCW6</accession>
<sequence length="464" mass="54341">QLNQEIALYLRNDRDLVHFRAVCHDTKDAIDSEDSFWFKRFHIKYDPTVSIGKGSTAYKETLRKLYQTRAFYSRTLVEFKQGHTNLEKGCLKMIIGMIVDSFQGIPFVLRRDYNHQLYSRNLRRLRHYSNKIYSNLLDEVLFQAFGAENTNPMLHAVQVTFTAWCLRKSFGYGNFSFESSQRAAYASPFKEPIFHGFNKQTVNMKWILHVMNFFKYHITEEDNATLSQPFWDLGNEQYPTLWQGPLQNGPSKPGRYWKGTYAYIEREEVTLLRNNGRPSANDNKVFVDHNVDHGDEAIQTMSLDFPNNFPFKWPQTFETHLKSLEQPQFARTRAQHSQSPPFQSSRYRFQANGWDNENFSGSGWLQTLPTQFGIPGWKRMTMMKYFENEHETWDEYALWAYEGVVLPGDQIIIGRWWSPEEDTPTDQLYTGPFIFWNVDASIPGTDLHTKLAEAPMCMAAKYLG</sequence>
<proteinExistence type="predicted"/>
<dbReference type="EMBL" id="ML978715">
    <property type="protein sequence ID" value="KAF2088704.1"/>
    <property type="molecule type" value="Genomic_DNA"/>
</dbReference>
<reference evidence="1" key="1">
    <citation type="journal article" date="2020" name="Stud. Mycol.">
        <title>101 Dothideomycetes genomes: a test case for predicting lifestyles and emergence of pathogens.</title>
        <authorList>
            <person name="Haridas S."/>
            <person name="Albert R."/>
            <person name="Binder M."/>
            <person name="Bloem J."/>
            <person name="Labutti K."/>
            <person name="Salamov A."/>
            <person name="Andreopoulos B."/>
            <person name="Baker S."/>
            <person name="Barry K."/>
            <person name="Bills G."/>
            <person name="Bluhm B."/>
            <person name="Cannon C."/>
            <person name="Castanera R."/>
            <person name="Culley D."/>
            <person name="Daum C."/>
            <person name="Ezra D."/>
            <person name="Gonzalez J."/>
            <person name="Henrissat B."/>
            <person name="Kuo A."/>
            <person name="Liang C."/>
            <person name="Lipzen A."/>
            <person name="Lutzoni F."/>
            <person name="Magnuson J."/>
            <person name="Mondo S."/>
            <person name="Nolan M."/>
            <person name="Ohm R."/>
            <person name="Pangilinan J."/>
            <person name="Park H.-J."/>
            <person name="Ramirez L."/>
            <person name="Alfaro M."/>
            <person name="Sun H."/>
            <person name="Tritt A."/>
            <person name="Yoshinaga Y."/>
            <person name="Zwiers L.-H."/>
            <person name="Turgeon B."/>
            <person name="Goodwin S."/>
            <person name="Spatafora J."/>
            <person name="Crous P."/>
            <person name="Grigoriev I."/>
        </authorList>
    </citation>
    <scope>NUCLEOTIDE SEQUENCE</scope>
    <source>
        <strain evidence="1">CBS 121410</strain>
    </source>
</reference>
<dbReference type="Proteomes" id="UP000799776">
    <property type="component" value="Unassembled WGS sequence"/>
</dbReference>
<protein>
    <recommendedName>
        <fullName evidence="3">F-box domain-containing protein</fullName>
    </recommendedName>
</protein>
<evidence type="ECO:0008006" key="3">
    <source>
        <dbReference type="Google" id="ProtNLM"/>
    </source>
</evidence>
<name>A0A6A5YCW6_9PEZI</name>
<feature type="non-terminal residue" evidence="1">
    <location>
        <position position="1"/>
    </location>
</feature>
<evidence type="ECO:0000313" key="1">
    <source>
        <dbReference type="EMBL" id="KAF2088704.1"/>
    </source>
</evidence>
<organism evidence="1 2">
    <name type="scientific">Saccharata proteae CBS 121410</name>
    <dbReference type="NCBI Taxonomy" id="1314787"/>
    <lineage>
        <taxon>Eukaryota</taxon>
        <taxon>Fungi</taxon>
        <taxon>Dikarya</taxon>
        <taxon>Ascomycota</taxon>
        <taxon>Pezizomycotina</taxon>
        <taxon>Dothideomycetes</taxon>
        <taxon>Dothideomycetes incertae sedis</taxon>
        <taxon>Botryosphaeriales</taxon>
        <taxon>Saccharataceae</taxon>
        <taxon>Saccharata</taxon>
    </lineage>
</organism>